<dbReference type="STRING" id="261392.SAMN02745149_01031"/>
<keyword evidence="2" id="KW-1185">Reference proteome</keyword>
<name>A0A1T4K6B3_TREPO</name>
<evidence type="ECO:0008006" key="3">
    <source>
        <dbReference type="Google" id="ProtNLM"/>
    </source>
</evidence>
<sequence length="325" mass="37215">MKKENQLTPLEKWERLTFADNFIFCKVLNDNVDICKELLELLLEIKIEKIELPSAEYSLKTDFHSRGVRFDVYVKDGGGRSFDIEIQTAHATSLAKRARYYQGLMDVDSVHTGMDYSKLKESYVIFLCMGDAFGKKLPRYTFRYICEEDGGLRMNDGTVNIFFNARMYDKMETEGLRSFFRFLCGMKPTSDFTDRLSALVERTKLSAQWRHSYMTWEQEMKYQARELAQELAPEIAREMAVGIAKDIAKDMAKDMAKDIAKDMAKDMAKNIAKDMAEEAAKEKVKETALNLLRLNVAAVDQIAQATGLSVDEVRELNDTLQSAQA</sequence>
<accession>A0A1T4K6B3</accession>
<evidence type="ECO:0000313" key="2">
    <source>
        <dbReference type="Proteomes" id="UP000190423"/>
    </source>
</evidence>
<organism evidence="1 2">
    <name type="scientific">Treponema porcinum</name>
    <dbReference type="NCBI Taxonomy" id="261392"/>
    <lineage>
        <taxon>Bacteria</taxon>
        <taxon>Pseudomonadati</taxon>
        <taxon>Spirochaetota</taxon>
        <taxon>Spirochaetia</taxon>
        <taxon>Spirochaetales</taxon>
        <taxon>Treponemataceae</taxon>
        <taxon>Treponema</taxon>
    </lineage>
</organism>
<proteinExistence type="predicted"/>
<dbReference type="EMBL" id="FUWG01000006">
    <property type="protein sequence ID" value="SJZ37998.1"/>
    <property type="molecule type" value="Genomic_DNA"/>
</dbReference>
<dbReference type="OrthoDB" id="9775482at2"/>
<dbReference type="Pfam" id="PF12784">
    <property type="entry name" value="PDDEXK_2"/>
    <property type="match status" value="1"/>
</dbReference>
<dbReference type="NCBIfam" id="TIGR01784">
    <property type="entry name" value="T_den_put_tspse"/>
    <property type="match status" value="1"/>
</dbReference>
<dbReference type="RefSeq" id="WP_078932947.1">
    <property type="nucleotide sequence ID" value="NZ_FUWG01000006.1"/>
</dbReference>
<evidence type="ECO:0000313" key="1">
    <source>
        <dbReference type="EMBL" id="SJZ37998.1"/>
    </source>
</evidence>
<dbReference type="GeneID" id="78316334"/>
<reference evidence="1 2" key="1">
    <citation type="submission" date="2017-02" db="EMBL/GenBank/DDBJ databases">
        <authorList>
            <person name="Peterson S.W."/>
        </authorList>
    </citation>
    <scope>NUCLEOTIDE SEQUENCE [LARGE SCALE GENOMIC DNA]</scope>
    <source>
        <strain evidence="1 2">ATCC BAA-908</strain>
    </source>
</reference>
<dbReference type="AlphaFoldDB" id="A0A1T4K6B3"/>
<gene>
    <name evidence="1" type="ORF">SAMN02745149_01031</name>
</gene>
<protein>
    <recommendedName>
        <fullName evidence="3">Rpn family recombination-promoting nuclease/putative transposase</fullName>
    </recommendedName>
</protein>
<dbReference type="Proteomes" id="UP000190423">
    <property type="component" value="Unassembled WGS sequence"/>
</dbReference>
<dbReference type="InterPro" id="IPR010106">
    <property type="entry name" value="RpnA"/>
</dbReference>